<dbReference type="Pfam" id="PF04434">
    <property type="entry name" value="SWIM"/>
    <property type="match status" value="1"/>
</dbReference>
<keyword evidence="3" id="KW-0862">Zinc</keyword>
<dbReference type="Pfam" id="PF03108">
    <property type="entry name" value="DBD_Tnp_Mut"/>
    <property type="match status" value="1"/>
</dbReference>
<sequence>MGVQNLWLSYKIDITVYRQLLDQCSFFDQSALNNGFSIKLMFYQGTSFLVIQCLLLIPDQPSQILGAHPPQRLDPPLIFHGSAVLLEAWSKIFSVTIELSGVFITQSKDSQILVHAEDSQALVRAEDSQALVHAEDSQALVHAEDSQALVQAEDTQVLVPAEDNQVLVQVEDGDVLVEGDEDQILLEPEKDPVPREQFLFIGQEFTNVDTCRSAIKDMAVALHFQLRVVKSDRSRFIAKCNTEGCPWRVHVAKCHGVPTFTVRTLQGEHTCEGVQDLHHQQATVNWVARSVEARLRDNPQIKPKEILQDIRDQHGVAVSYMQAWRGKERSMAAVHGTLEDGYRLLPAYCDQIGKTNPGSVAVYKGAGPENSFQRLFVSFHASIYGFLNACRPLLEIDKADLKGKYLGTLLCASAVDADHMMFPVAFGVVDSESDENWMWFISELRKMLGVNTDKMPVFTIISERQPQVVEAVEVNFPTAFHGFCLRYVSENFREEFKSPKLLNLFWGAVYALTTAEFDSKVKDMMQVQDVMPWFQIFPPNLWAVAYFEGIRYGHFSLGITEILYNWALECHELPIVQTVEYIRHQLTCWFTERHNLALSLNSVLVPSAEKLISESISDSRCYQVLRANKVEFEIVSSERTNIVDTQTRFCSCRRWQIYGIPCAHAAAALLSCGEDPRLYAHDCFSVMKYRETYSQRIYPIPDRIHWSNSSSGPRGLYKSDMILRPPKIRRPPGRPKMKILKMESLKRPKRIVQCGRCKIQKSFLGMPRLAANDMVHLDRWVRSPSRFAKETYIEEQGNRISRMKAIGGHVI</sequence>
<evidence type="ECO:0000313" key="4">
    <source>
        <dbReference type="EnsemblPlants" id="EMT12353"/>
    </source>
</evidence>
<protein>
    <submittedName>
        <fullName evidence="4">Uncharacterized protein</fullName>
    </submittedName>
</protein>
<dbReference type="InterPro" id="IPR006564">
    <property type="entry name" value="Znf_PMZ"/>
</dbReference>
<proteinExistence type="predicted"/>
<organism evidence="4">
    <name type="scientific">Aegilops tauschii</name>
    <name type="common">Tausch's goatgrass</name>
    <name type="synonym">Aegilops squarrosa</name>
    <dbReference type="NCBI Taxonomy" id="37682"/>
    <lineage>
        <taxon>Eukaryota</taxon>
        <taxon>Viridiplantae</taxon>
        <taxon>Streptophyta</taxon>
        <taxon>Embryophyta</taxon>
        <taxon>Tracheophyta</taxon>
        <taxon>Spermatophyta</taxon>
        <taxon>Magnoliopsida</taxon>
        <taxon>Liliopsida</taxon>
        <taxon>Poales</taxon>
        <taxon>Poaceae</taxon>
        <taxon>BOP clade</taxon>
        <taxon>Pooideae</taxon>
        <taxon>Triticodae</taxon>
        <taxon>Triticeae</taxon>
        <taxon>Triticinae</taxon>
        <taxon>Aegilops</taxon>
    </lineage>
</organism>
<dbReference type="InterPro" id="IPR018289">
    <property type="entry name" value="MULE_transposase_dom"/>
</dbReference>
<evidence type="ECO:0000256" key="1">
    <source>
        <dbReference type="ARBA" id="ARBA00022723"/>
    </source>
</evidence>
<keyword evidence="1" id="KW-0479">Metal-binding</keyword>
<dbReference type="Pfam" id="PF10551">
    <property type="entry name" value="MULE"/>
    <property type="match status" value="1"/>
</dbReference>
<accession>M8CB69</accession>
<evidence type="ECO:0000256" key="3">
    <source>
        <dbReference type="ARBA" id="ARBA00022833"/>
    </source>
</evidence>
<dbReference type="GO" id="GO:0008270">
    <property type="term" value="F:zinc ion binding"/>
    <property type="evidence" value="ECO:0007669"/>
    <property type="project" value="UniProtKB-KW"/>
</dbReference>
<dbReference type="PANTHER" id="PTHR31973">
    <property type="entry name" value="POLYPROTEIN, PUTATIVE-RELATED"/>
    <property type="match status" value="1"/>
</dbReference>
<dbReference type="InterPro" id="IPR004332">
    <property type="entry name" value="Transposase_MuDR"/>
</dbReference>
<dbReference type="EnsemblPlants" id="EMT12353">
    <property type="protein sequence ID" value="EMT12353"/>
    <property type="gene ID" value="F775_17292"/>
</dbReference>
<dbReference type="PROSITE" id="PS50966">
    <property type="entry name" value="ZF_SWIM"/>
    <property type="match status" value="1"/>
</dbReference>
<dbReference type="AlphaFoldDB" id="M8CB69"/>
<reference evidence="4" key="1">
    <citation type="submission" date="2015-06" db="UniProtKB">
        <authorList>
            <consortium name="EnsemblPlants"/>
        </authorList>
    </citation>
    <scope>IDENTIFICATION</scope>
</reference>
<dbReference type="PANTHER" id="PTHR31973:SF93">
    <property type="entry name" value="OS01G0595300 PROTEIN"/>
    <property type="match status" value="1"/>
</dbReference>
<name>M8CB69_AEGTA</name>
<dbReference type="SMART" id="SM00575">
    <property type="entry name" value="ZnF_PMZ"/>
    <property type="match status" value="1"/>
</dbReference>
<evidence type="ECO:0000256" key="2">
    <source>
        <dbReference type="ARBA" id="ARBA00022771"/>
    </source>
</evidence>
<dbReference type="InterPro" id="IPR007527">
    <property type="entry name" value="Znf_SWIM"/>
</dbReference>
<dbReference type="ExpressionAtlas" id="M8CB69">
    <property type="expression patterns" value="baseline"/>
</dbReference>
<keyword evidence="2" id="KW-0863">Zinc-finger</keyword>